<protein>
    <submittedName>
        <fullName evidence="2">Uncharacterized protein</fullName>
    </submittedName>
</protein>
<name>A0A2L2T913_9HYPO</name>
<accession>A0A2L2T913</accession>
<organism evidence="2 3">
    <name type="scientific">Fusarium venenatum</name>
    <dbReference type="NCBI Taxonomy" id="56646"/>
    <lineage>
        <taxon>Eukaryota</taxon>
        <taxon>Fungi</taxon>
        <taxon>Dikarya</taxon>
        <taxon>Ascomycota</taxon>
        <taxon>Pezizomycotina</taxon>
        <taxon>Sordariomycetes</taxon>
        <taxon>Hypocreomycetidae</taxon>
        <taxon>Hypocreales</taxon>
        <taxon>Nectriaceae</taxon>
        <taxon>Fusarium</taxon>
    </lineage>
</organism>
<evidence type="ECO:0000256" key="1">
    <source>
        <dbReference type="SAM" id="MobiDB-lite"/>
    </source>
</evidence>
<dbReference type="AlphaFoldDB" id="A0A2L2T913"/>
<dbReference type="STRING" id="56646.A0A2L2T913"/>
<dbReference type="EMBL" id="LN649230">
    <property type="protein sequence ID" value="CEI61741.1"/>
    <property type="molecule type" value="Genomic_DNA"/>
</dbReference>
<evidence type="ECO:0000313" key="3">
    <source>
        <dbReference type="Proteomes" id="UP000245910"/>
    </source>
</evidence>
<feature type="region of interest" description="Disordered" evidence="1">
    <location>
        <begin position="1"/>
        <end position="37"/>
    </location>
</feature>
<proteinExistence type="predicted"/>
<sequence length="158" mass="18042">MPRLLIDSEQGSTIQRQKNRTKNKRRRRRQNRQPNTEHAAGIFRFTLNVQEVEPHQLLTENDVFVDLENLDGDSIAHYFMTKDDTDPKLEGQAKTVVLFCHPDALSELQSGSSKLLPEKVCLIDDRTCQGLTSNALGVCKPLSVYDMFKKLQEKVSDI</sequence>
<evidence type="ECO:0000313" key="2">
    <source>
        <dbReference type="EMBL" id="CEI61741.1"/>
    </source>
</evidence>
<dbReference type="Proteomes" id="UP000245910">
    <property type="component" value="Chromosome II"/>
</dbReference>
<keyword evidence="3" id="KW-1185">Reference proteome</keyword>
<reference evidence="3" key="1">
    <citation type="submission" date="2014-10" db="EMBL/GenBank/DDBJ databases">
        <authorList>
            <person name="King R."/>
        </authorList>
    </citation>
    <scope>NUCLEOTIDE SEQUENCE [LARGE SCALE GENOMIC DNA]</scope>
    <source>
        <strain evidence="3">A3/5</strain>
    </source>
</reference>
<feature type="compositionally biased region" description="Basic residues" evidence="1">
    <location>
        <begin position="17"/>
        <end position="31"/>
    </location>
</feature>